<evidence type="ECO:0000256" key="1">
    <source>
        <dbReference type="SAM" id="SignalP"/>
    </source>
</evidence>
<evidence type="ECO:0000313" key="2">
    <source>
        <dbReference type="EMBL" id="MBE9661314.1"/>
    </source>
</evidence>
<keyword evidence="1" id="KW-0732">Signal</keyword>
<gene>
    <name evidence="2" type="ORF">IRJ16_05420</name>
</gene>
<dbReference type="RefSeq" id="WP_194110510.1">
    <property type="nucleotide sequence ID" value="NZ_JADFFL010000002.1"/>
</dbReference>
<reference evidence="2" key="1">
    <citation type="submission" date="2020-10" db="EMBL/GenBank/DDBJ databases">
        <title>Mucilaginibacter mali sp. nov., isolated from rhizosphere soil of apple orchard.</title>
        <authorList>
            <person name="Lee J.-S."/>
            <person name="Kim H.S."/>
            <person name="Kim J.-S."/>
        </authorList>
    </citation>
    <scope>NUCLEOTIDE SEQUENCE</scope>
    <source>
        <strain evidence="2">KCTC 22746</strain>
    </source>
</reference>
<sequence>MIKRSLMALMLIASAQSLWAQELYVNTEPASNMPARSLALRAEGQAFSANGKLRDRGTIEMMYGANKDLMLHLAGYASNFNTPGRHFEGGSVYAKYRFFSVDTVQRHLRGAVFAKAASISNPFINQEISLEGDNSGMQGGVIITQLIHKLAISGSASYIRGFDNRGSYVMPVANSRDALAYSLSAGYLLLPKTYTDYDQVNVNLYLELLGKTNPGYGQSYLDAAPAVQFIFNSVFRADASYRTPIYGNMTRNTQNMFLVRLEYNLFNVF</sequence>
<accession>A0A929KTL7</accession>
<dbReference type="EMBL" id="JADFFL010000002">
    <property type="protein sequence ID" value="MBE9661314.1"/>
    <property type="molecule type" value="Genomic_DNA"/>
</dbReference>
<feature type="chain" id="PRO_5037503392" description="Outer membrane beta-barrel porin/alpha-amylase" evidence="1">
    <location>
        <begin position="21"/>
        <end position="269"/>
    </location>
</feature>
<dbReference type="Proteomes" id="UP000622475">
    <property type="component" value="Unassembled WGS sequence"/>
</dbReference>
<evidence type="ECO:0000313" key="3">
    <source>
        <dbReference type="Proteomes" id="UP000622475"/>
    </source>
</evidence>
<protein>
    <recommendedName>
        <fullName evidence="4">Outer membrane beta-barrel porin/alpha-amylase</fullName>
    </recommendedName>
</protein>
<proteinExistence type="predicted"/>
<feature type="signal peptide" evidence="1">
    <location>
        <begin position="1"/>
        <end position="20"/>
    </location>
</feature>
<comment type="caution">
    <text evidence="2">The sequence shown here is derived from an EMBL/GenBank/DDBJ whole genome shotgun (WGS) entry which is preliminary data.</text>
</comment>
<evidence type="ECO:0008006" key="4">
    <source>
        <dbReference type="Google" id="ProtNLM"/>
    </source>
</evidence>
<dbReference type="AlphaFoldDB" id="A0A929KTL7"/>
<keyword evidence="3" id="KW-1185">Reference proteome</keyword>
<organism evidence="2 3">
    <name type="scientific">Mucilaginibacter myungsuensis</name>
    <dbReference type="NCBI Taxonomy" id="649104"/>
    <lineage>
        <taxon>Bacteria</taxon>
        <taxon>Pseudomonadati</taxon>
        <taxon>Bacteroidota</taxon>
        <taxon>Sphingobacteriia</taxon>
        <taxon>Sphingobacteriales</taxon>
        <taxon>Sphingobacteriaceae</taxon>
        <taxon>Mucilaginibacter</taxon>
    </lineage>
</organism>
<name>A0A929KTL7_9SPHI</name>